<name>A0A2T5IJ00_9LACT</name>
<dbReference type="InterPro" id="IPR036259">
    <property type="entry name" value="MFS_trans_sf"/>
</dbReference>
<dbReference type="Pfam" id="PF13347">
    <property type="entry name" value="MFS_2"/>
    <property type="match status" value="1"/>
</dbReference>
<reference evidence="2 3" key="1">
    <citation type="submission" date="2018-04" db="EMBL/GenBank/DDBJ databases">
        <title>Genomic Encyclopedia of Archaeal and Bacterial Type Strains, Phase II (KMG-II): from individual species to whole genera.</title>
        <authorList>
            <person name="Goeker M."/>
        </authorList>
    </citation>
    <scope>NUCLEOTIDE SEQUENCE [LARGE SCALE GENOMIC DNA]</scope>
    <source>
        <strain evidence="2 3">DSM 18806</strain>
    </source>
</reference>
<dbReference type="RefSeq" id="WP_170100244.1">
    <property type="nucleotide sequence ID" value="NZ_QAOM01000012.1"/>
</dbReference>
<keyword evidence="1" id="KW-0472">Membrane</keyword>
<feature type="transmembrane region" description="Helical" evidence="1">
    <location>
        <begin position="15"/>
        <end position="35"/>
    </location>
</feature>
<evidence type="ECO:0000313" key="3">
    <source>
        <dbReference type="Proteomes" id="UP000244161"/>
    </source>
</evidence>
<dbReference type="SUPFAM" id="SSF103473">
    <property type="entry name" value="MFS general substrate transporter"/>
    <property type="match status" value="1"/>
</dbReference>
<evidence type="ECO:0000256" key="1">
    <source>
        <dbReference type="SAM" id="Phobius"/>
    </source>
</evidence>
<feature type="transmembrane region" description="Helical" evidence="1">
    <location>
        <begin position="109"/>
        <end position="130"/>
    </location>
</feature>
<sequence length="167" mass="17910">MTADNPTEIFTAGGWKSMAIIGLFISIKIFTGFPNSQVLTMAADVSDYETAKSGRYVSGLIGTIFSFIDSLSSSLTPIIVGWIAITIGYNNAYPAATDTFNSELFKGTLIGFVLIPVAVLACVLGMMRFYSLDKETMETIQKAINERKNTNGTVAEPAEAVEIVAAD</sequence>
<accession>A0A2T5IJ00</accession>
<protein>
    <submittedName>
        <fullName evidence="2">MFS transporter</fullName>
    </submittedName>
</protein>
<keyword evidence="3" id="KW-1185">Reference proteome</keyword>
<organism evidence="2 3">
    <name type="scientific">Trichococcus patagoniensis</name>
    <dbReference type="NCBI Taxonomy" id="382641"/>
    <lineage>
        <taxon>Bacteria</taxon>
        <taxon>Bacillati</taxon>
        <taxon>Bacillota</taxon>
        <taxon>Bacilli</taxon>
        <taxon>Lactobacillales</taxon>
        <taxon>Carnobacteriaceae</taxon>
        <taxon>Trichococcus</taxon>
    </lineage>
</organism>
<dbReference type="Proteomes" id="UP000244161">
    <property type="component" value="Unassembled WGS sequence"/>
</dbReference>
<comment type="caution">
    <text evidence="2">The sequence shown here is derived from an EMBL/GenBank/DDBJ whole genome shotgun (WGS) entry which is preliminary data.</text>
</comment>
<evidence type="ECO:0000313" key="2">
    <source>
        <dbReference type="EMBL" id="PTQ83804.1"/>
    </source>
</evidence>
<dbReference type="AlphaFoldDB" id="A0A2T5IJ00"/>
<proteinExistence type="predicted"/>
<feature type="transmembrane region" description="Helical" evidence="1">
    <location>
        <begin position="56"/>
        <end position="89"/>
    </location>
</feature>
<gene>
    <name evidence="2" type="ORF">C8U37_11273</name>
</gene>
<keyword evidence="1" id="KW-1133">Transmembrane helix</keyword>
<keyword evidence="1" id="KW-0812">Transmembrane</keyword>
<dbReference type="EMBL" id="QAOM01000012">
    <property type="protein sequence ID" value="PTQ83804.1"/>
    <property type="molecule type" value="Genomic_DNA"/>
</dbReference>